<dbReference type="OrthoDB" id="8559109at2"/>
<evidence type="ECO:0000256" key="4">
    <source>
        <dbReference type="ARBA" id="ARBA00022475"/>
    </source>
</evidence>
<dbReference type="InterPro" id="IPR052017">
    <property type="entry name" value="TSUP"/>
</dbReference>
<comment type="subcellular location">
    <subcellularLocation>
        <location evidence="1 8">Cell membrane</location>
        <topology evidence="1 8">Multi-pass membrane protein</topology>
    </subcellularLocation>
</comment>
<keyword evidence="4 8" id="KW-1003">Cell membrane</keyword>
<reference evidence="9 10" key="1">
    <citation type="journal article" date="2007" name="PLoS Genet.">
        <title>Patterns and implications of gene gain and loss in the evolution of Prochlorococcus.</title>
        <authorList>
            <person name="Kettler G.C."/>
            <person name="Martiny A.C."/>
            <person name="Huang K."/>
            <person name="Zucker J."/>
            <person name="Coleman M.L."/>
            <person name="Rodrigue S."/>
            <person name="Chen F."/>
            <person name="Lapidus A."/>
            <person name="Ferriera S."/>
            <person name="Johnson J."/>
            <person name="Steglich C."/>
            <person name="Church G.M."/>
            <person name="Richardson P."/>
            <person name="Chisholm S.W."/>
        </authorList>
    </citation>
    <scope>NUCLEOTIDE SEQUENCE [LARGE SCALE GENOMIC DNA]</scope>
    <source>
        <strain evidence="10">MIT 9211</strain>
    </source>
</reference>
<evidence type="ECO:0000256" key="7">
    <source>
        <dbReference type="ARBA" id="ARBA00023136"/>
    </source>
</evidence>
<feature type="transmembrane region" description="Helical" evidence="8">
    <location>
        <begin position="239"/>
        <end position="257"/>
    </location>
</feature>
<sequence>MHTEPLILQTILFLIATCANLLSAFSGGGAGLVQLPALILLGLPFAKALATHKVASVALGIGASIRYYNHRNLRPSIIAIILGFGLPGVLIGAGVILSIPDKSATILLGLLTLWLGIYSSKSPRLGKGNQKPSFSQSEKIIGGIVIFIIGVLNGSLTSGTGLFLTMWLVAWFGLTYTNAIAYTLVLVGVVWNGTGALVLGINADIQWNWIASLFLGSLLGGYLGAHLSILKGDHLVKKAFEVISILFGLSLFLKGLYI</sequence>
<dbReference type="STRING" id="93059.P9211_06631"/>
<evidence type="ECO:0000256" key="1">
    <source>
        <dbReference type="ARBA" id="ARBA00004651"/>
    </source>
</evidence>
<evidence type="ECO:0000256" key="8">
    <source>
        <dbReference type="RuleBase" id="RU363041"/>
    </source>
</evidence>
<organism evidence="9 10">
    <name type="scientific">Prochlorococcus marinus (strain MIT 9211)</name>
    <dbReference type="NCBI Taxonomy" id="93059"/>
    <lineage>
        <taxon>Bacteria</taxon>
        <taxon>Bacillati</taxon>
        <taxon>Cyanobacteriota</taxon>
        <taxon>Cyanophyceae</taxon>
        <taxon>Synechococcales</taxon>
        <taxon>Prochlorococcaceae</taxon>
        <taxon>Prochlorococcus</taxon>
    </lineage>
</organism>
<dbReference type="HOGENOM" id="CLU_045498_2_0_3"/>
<dbReference type="eggNOG" id="COG0730">
    <property type="taxonomic scope" value="Bacteria"/>
</dbReference>
<evidence type="ECO:0000313" key="9">
    <source>
        <dbReference type="EMBL" id="ABX08594.1"/>
    </source>
</evidence>
<keyword evidence="3" id="KW-0813">Transport</keyword>
<feature type="transmembrane region" description="Helical" evidence="8">
    <location>
        <begin position="48"/>
        <end position="65"/>
    </location>
</feature>
<gene>
    <name evidence="9" type="ordered locus">P9211_06631</name>
</gene>
<accession>A9B9T2</accession>
<dbReference type="Pfam" id="PF01925">
    <property type="entry name" value="TauE"/>
    <property type="match status" value="1"/>
</dbReference>
<dbReference type="RefSeq" id="WP_012195216.1">
    <property type="nucleotide sequence ID" value="NC_009976.1"/>
</dbReference>
<feature type="transmembrane region" description="Helical" evidence="8">
    <location>
        <begin position="77"/>
        <end position="97"/>
    </location>
</feature>
<dbReference type="InterPro" id="IPR002781">
    <property type="entry name" value="TM_pro_TauE-like"/>
</dbReference>
<dbReference type="PANTHER" id="PTHR30269:SF0">
    <property type="entry name" value="MEMBRANE TRANSPORTER PROTEIN YFCA-RELATED"/>
    <property type="match status" value="1"/>
</dbReference>
<dbReference type="GO" id="GO:0005886">
    <property type="term" value="C:plasma membrane"/>
    <property type="evidence" value="ECO:0007669"/>
    <property type="project" value="UniProtKB-SubCell"/>
</dbReference>
<feature type="transmembrane region" description="Helical" evidence="8">
    <location>
        <begin position="103"/>
        <end position="119"/>
    </location>
</feature>
<proteinExistence type="inferred from homology"/>
<evidence type="ECO:0000256" key="6">
    <source>
        <dbReference type="ARBA" id="ARBA00022989"/>
    </source>
</evidence>
<name>A9B9T2_PROM4</name>
<comment type="similarity">
    <text evidence="2 8">Belongs to the 4-toluene sulfonate uptake permease (TSUP) (TC 2.A.102) family.</text>
</comment>
<keyword evidence="7 8" id="KW-0472">Membrane</keyword>
<evidence type="ECO:0000313" key="10">
    <source>
        <dbReference type="Proteomes" id="UP000000788"/>
    </source>
</evidence>
<evidence type="ECO:0000256" key="3">
    <source>
        <dbReference type="ARBA" id="ARBA00022448"/>
    </source>
</evidence>
<evidence type="ECO:0000256" key="5">
    <source>
        <dbReference type="ARBA" id="ARBA00022692"/>
    </source>
</evidence>
<dbReference type="AlphaFoldDB" id="A9B9T2"/>
<keyword evidence="5 8" id="KW-0812">Transmembrane</keyword>
<dbReference type="EMBL" id="CP000878">
    <property type="protein sequence ID" value="ABX08594.1"/>
    <property type="molecule type" value="Genomic_DNA"/>
</dbReference>
<feature type="transmembrane region" description="Helical" evidence="8">
    <location>
        <begin position="179"/>
        <end position="200"/>
    </location>
</feature>
<dbReference type="Proteomes" id="UP000000788">
    <property type="component" value="Chromosome"/>
</dbReference>
<protein>
    <recommendedName>
        <fullName evidence="8">Probable membrane transporter protein</fullName>
    </recommendedName>
</protein>
<keyword evidence="6 8" id="KW-1133">Transmembrane helix</keyword>
<feature type="transmembrane region" description="Helical" evidence="8">
    <location>
        <begin position="207"/>
        <end position="227"/>
    </location>
</feature>
<dbReference type="PANTHER" id="PTHR30269">
    <property type="entry name" value="TRANSMEMBRANE PROTEIN YFCA"/>
    <property type="match status" value="1"/>
</dbReference>
<feature type="transmembrane region" description="Helical" evidence="8">
    <location>
        <begin position="140"/>
        <end position="173"/>
    </location>
</feature>
<keyword evidence="10" id="KW-1185">Reference proteome</keyword>
<dbReference type="KEGG" id="pmj:P9211_06631"/>
<evidence type="ECO:0000256" key="2">
    <source>
        <dbReference type="ARBA" id="ARBA00009142"/>
    </source>
</evidence>